<evidence type="ECO:0000256" key="1">
    <source>
        <dbReference type="SAM" id="MobiDB-lite"/>
    </source>
</evidence>
<reference evidence="2" key="1">
    <citation type="journal article" date="2022" name="Plant J.">
        <title>Strategies of tolerance reflected in two North American maple genomes.</title>
        <authorList>
            <person name="McEvoy S.L."/>
            <person name="Sezen U.U."/>
            <person name="Trouern-Trend A."/>
            <person name="McMahon S.M."/>
            <person name="Schaberg P.G."/>
            <person name="Yang J."/>
            <person name="Wegrzyn J.L."/>
            <person name="Swenson N.G."/>
        </authorList>
    </citation>
    <scope>NUCLEOTIDE SEQUENCE</scope>
    <source>
        <strain evidence="2">91603</strain>
    </source>
</reference>
<feature type="compositionally biased region" description="Basic and acidic residues" evidence="1">
    <location>
        <begin position="1"/>
        <end position="11"/>
    </location>
</feature>
<evidence type="ECO:0008006" key="4">
    <source>
        <dbReference type="Google" id="ProtNLM"/>
    </source>
</evidence>
<proteinExistence type="predicted"/>
<reference evidence="2" key="2">
    <citation type="submission" date="2023-02" db="EMBL/GenBank/DDBJ databases">
        <authorList>
            <person name="Swenson N.G."/>
            <person name="Wegrzyn J.L."/>
            <person name="Mcevoy S.L."/>
        </authorList>
    </citation>
    <scope>NUCLEOTIDE SEQUENCE</scope>
    <source>
        <strain evidence="2">91603</strain>
        <tissue evidence="2">Leaf</tissue>
    </source>
</reference>
<protein>
    <recommendedName>
        <fullName evidence="4">DUF1985 domain-containing protein</fullName>
    </recommendedName>
</protein>
<organism evidence="2 3">
    <name type="scientific">Acer negundo</name>
    <name type="common">Box elder</name>
    <dbReference type="NCBI Taxonomy" id="4023"/>
    <lineage>
        <taxon>Eukaryota</taxon>
        <taxon>Viridiplantae</taxon>
        <taxon>Streptophyta</taxon>
        <taxon>Embryophyta</taxon>
        <taxon>Tracheophyta</taxon>
        <taxon>Spermatophyta</taxon>
        <taxon>Magnoliopsida</taxon>
        <taxon>eudicotyledons</taxon>
        <taxon>Gunneridae</taxon>
        <taxon>Pentapetalae</taxon>
        <taxon>rosids</taxon>
        <taxon>malvids</taxon>
        <taxon>Sapindales</taxon>
        <taxon>Sapindaceae</taxon>
        <taxon>Hippocastanoideae</taxon>
        <taxon>Acereae</taxon>
        <taxon>Acer</taxon>
    </lineage>
</organism>
<comment type="caution">
    <text evidence="2">The sequence shown here is derived from an EMBL/GenBank/DDBJ whole genome shotgun (WGS) entry which is preliminary data.</text>
</comment>
<dbReference type="EMBL" id="JAJSOW010000108">
    <property type="protein sequence ID" value="KAI9154526.1"/>
    <property type="molecule type" value="Genomic_DNA"/>
</dbReference>
<dbReference type="PANTHER" id="PTHR48449">
    <property type="entry name" value="DUF1985 DOMAIN-CONTAINING PROTEIN"/>
    <property type="match status" value="1"/>
</dbReference>
<keyword evidence="3" id="KW-1185">Reference proteome</keyword>
<evidence type="ECO:0000313" key="3">
    <source>
        <dbReference type="Proteomes" id="UP001064489"/>
    </source>
</evidence>
<dbReference type="AlphaFoldDB" id="A0AAD5I7R7"/>
<feature type="region of interest" description="Disordered" evidence="1">
    <location>
        <begin position="1"/>
        <end position="23"/>
    </location>
</feature>
<dbReference type="PANTHER" id="PTHR48449:SF1">
    <property type="entry name" value="DUF1985 DOMAIN-CONTAINING PROTEIN"/>
    <property type="match status" value="1"/>
</dbReference>
<sequence>MAAENQHREEDQNVTEDVNVSEADNQPAYVNVEENVAEADNLAVVRYVPQNDEHIQQTENVVQNEHALDNEDLDQYLVYPRNTWAYDITITVHCKLKFIDNIKRVLEDQGELASFKKGCFRHYLDIPKHMRALFQGQYIHNLLLRQIQFSGASKDEIWFALGKNKVRLGKREFCLCTRLKFGVLPIFLRDYIPVPDRIHIRYFAGEGGLLLEEVLNRDIPAEKIVQNTSQTHIHLQMLSRQPIKVKMQTTLRDPPTPKQPP</sequence>
<dbReference type="Proteomes" id="UP001064489">
    <property type="component" value="Chromosome 11"/>
</dbReference>
<accession>A0AAD5I7R7</accession>
<gene>
    <name evidence="2" type="ORF">LWI28_027553</name>
</gene>
<evidence type="ECO:0000313" key="2">
    <source>
        <dbReference type="EMBL" id="KAI9154526.1"/>
    </source>
</evidence>
<name>A0AAD5I7R7_ACENE</name>